<organism evidence="1 2">
    <name type="scientific">Dreissena polymorpha</name>
    <name type="common">Zebra mussel</name>
    <name type="synonym">Mytilus polymorpha</name>
    <dbReference type="NCBI Taxonomy" id="45954"/>
    <lineage>
        <taxon>Eukaryota</taxon>
        <taxon>Metazoa</taxon>
        <taxon>Spiralia</taxon>
        <taxon>Lophotrochozoa</taxon>
        <taxon>Mollusca</taxon>
        <taxon>Bivalvia</taxon>
        <taxon>Autobranchia</taxon>
        <taxon>Heteroconchia</taxon>
        <taxon>Euheterodonta</taxon>
        <taxon>Imparidentia</taxon>
        <taxon>Neoheterodontei</taxon>
        <taxon>Myida</taxon>
        <taxon>Dreissenoidea</taxon>
        <taxon>Dreissenidae</taxon>
        <taxon>Dreissena</taxon>
    </lineage>
</organism>
<keyword evidence="2" id="KW-1185">Reference proteome</keyword>
<dbReference type="PANTHER" id="PTHR11731">
    <property type="entry name" value="PROTEASE FAMILY S9B,C DIPEPTIDYL-PEPTIDASE IV-RELATED"/>
    <property type="match status" value="1"/>
</dbReference>
<dbReference type="PANTHER" id="PTHR11731:SF193">
    <property type="entry name" value="DIPEPTIDYL PEPTIDASE 9"/>
    <property type="match status" value="1"/>
</dbReference>
<dbReference type="GO" id="GO:0006508">
    <property type="term" value="P:proteolysis"/>
    <property type="evidence" value="ECO:0007669"/>
    <property type="project" value="TreeGrafter"/>
</dbReference>
<dbReference type="Proteomes" id="UP000828390">
    <property type="component" value="Unassembled WGS sequence"/>
</dbReference>
<dbReference type="GO" id="GO:0008239">
    <property type="term" value="F:dipeptidyl-peptidase activity"/>
    <property type="evidence" value="ECO:0007669"/>
    <property type="project" value="TreeGrafter"/>
</dbReference>
<evidence type="ECO:0000313" key="2">
    <source>
        <dbReference type="Proteomes" id="UP000828390"/>
    </source>
</evidence>
<sequence>MPQVSIAGAPVVDWHLYDTGYTERYMDLPTNNLYGYHLGNVLICLDSSPEEYVLL</sequence>
<reference evidence="1" key="1">
    <citation type="journal article" date="2019" name="bioRxiv">
        <title>The Genome of the Zebra Mussel, Dreissena polymorpha: A Resource for Invasive Species Research.</title>
        <authorList>
            <person name="McCartney M.A."/>
            <person name="Auch B."/>
            <person name="Kono T."/>
            <person name="Mallez S."/>
            <person name="Zhang Y."/>
            <person name="Obille A."/>
            <person name="Becker A."/>
            <person name="Abrahante J.E."/>
            <person name="Garbe J."/>
            <person name="Badalamenti J.P."/>
            <person name="Herman A."/>
            <person name="Mangelson H."/>
            <person name="Liachko I."/>
            <person name="Sullivan S."/>
            <person name="Sone E.D."/>
            <person name="Koren S."/>
            <person name="Silverstein K.A.T."/>
            <person name="Beckman K.B."/>
            <person name="Gohl D.M."/>
        </authorList>
    </citation>
    <scope>NUCLEOTIDE SEQUENCE</scope>
    <source>
        <strain evidence="1">Duluth1</strain>
        <tissue evidence="1">Whole animal</tissue>
    </source>
</reference>
<dbReference type="InterPro" id="IPR050278">
    <property type="entry name" value="Serine_Prot_S9B/DPPIV"/>
</dbReference>
<reference evidence="1" key="2">
    <citation type="submission" date="2020-11" db="EMBL/GenBank/DDBJ databases">
        <authorList>
            <person name="McCartney M.A."/>
            <person name="Auch B."/>
            <person name="Kono T."/>
            <person name="Mallez S."/>
            <person name="Becker A."/>
            <person name="Gohl D.M."/>
            <person name="Silverstein K.A.T."/>
            <person name="Koren S."/>
            <person name="Bechman K.B."/>
            <person name="Herman A."/>
            <person name="Abrahante J.E."/>
            <person name="Garbe J."/>
        </authorList>
    </citation>
    <scope>NUCLEOTIDE SEQUENCE</scope>
    <source>
        <strain evidence="1">Duluth1</strain>
        <tissue evidence="1">Whole animal</tissue>
    </source>
</reference>
<dbReference type="AlphaFoldDB" id="A0A9D4MCV0"/>
<name>A0A9D4MCV0_DREPO</name>
<protein>
    <submittedName>
        <fullName evidence="1">Uncharacterized protein</fullName>
    </submittedName>
</protein>
<proteinExistence type="predicted"/>
<dbReference type="EMBL" id="JAIWYP010000002">
    <property type="protein sequence ID" value="KAH3875242.1"/>
    <property type="molecule type" value="Genomic_DNA"/>
</dbReference>
<gene>
    <name evidence="1" type="ORF">DPMN_038505</name>
</gene>
<dbReference type="SUPFAM" id="SSF53474">
    <property type="entry name" value="alpha/beta-Hydrolases"/>
    <property type="match status" value="1"/>
</dbReference>
<evidence type="ECO:0000313" key="1">
    <source>
        <dbReference type="EMBL" id="KAH3875242.1"/>
    </source>
</evidence>
<dbReference type="Gene3D" id="3.40.50.1820">
    <property type="entry name" value="alpha/beta hydrolase"/>
    <property type="match status" value="1"/>
</dbReference>
<accession>A0A9D4MCV0</accession>
<dbReference type="InterPro" id="IPR029058">
    <property type="entry name" value="AB_hydrolase_fold"/>
</dbReference>
<comment type="caution">
    <text evidence="1">The sequence shown here is derived from an EMBL/GenBank/DDBJ whole genome shotgun (WGS) entry which is preliminary data.</text>
</comment>